<dbReference type="InterPro" id="IPR012338">
    <property type="entry name" value="Beta-lactam/transpept-like"/>
</dbReference>
<comment type="caution">
    <text evidence="2">The sequence shown here is derived from an EMBL/GenBank/DDBJ whole genome shotgun (WGS) entry which is preliminary data.</text>
</comment>
<dbReference type="EMBL" id="VFWZ01000008">
    <property type="protein sequence ID" value="TPN82998.1"/>
    <property type="molecule type" value="Genomic_DNA"/>
</dbReference>
<feature type="domain" description="Beta-lactamase-related" evidence="1">
    <location>
        <begin position="38"/>
        <end position="306"/>
    </location>
</feature>
<gene>
    <name evidence="2" type="ORF">FHK87_21475</name>
</gene>
<dbReference type="OrthoDB" id="9793489at2"/>
<evidence type="ECO:0000313" key="3">
    <source>
        <dbReference type="Proteomes" id="UP000315540"/>
    </source>
</evidence>
<dbReference type="SUPFAM" id="SSF56601">
    <property type="entry name" value="beta-lactamase/transpeptidase-like"/>
    <property type="match status" value="1"/>
</dbReference>
<dbReference type="Gene3D" id="3.40.710.10">
    <property type="entry name" value="DD-peptidase/beta-lactamase superfamily"/>
    <property type="match status" value="2"/>
</dbReference>
<dbReference type="InterPro" id="IPR050491">
    <property type="entry name" value="AmpC-like"/>
</dbReference>
<dbReference type="Proteomes" id="UP000315540">
    <property type="component" value="Unassembled WGS sequence"/>
</dbReference>
<dbReference type="AlphaFoldDB" id="A0A504J511"/>
<keyword evidence="3" id="KW-1185">Reference proteome</keyword>
<dbReference type="RefSeq" id="WP_140596563.1">
    <property type="nucleotide sequence ID" value="NZ_VFWZ01000008.1"/>
</dbReference>
<dbReference type="PANTHER" id="PTHR46825">
    <property type="entry name" value="D-ALANYL-D-ALANINE-CARBOXYPEPTIDASE/ENDOPEPTIDASE AMPH"/>
    <property type="match status" value="1"/>
</dbReference>
<dbReference type="Pfam" id="PF00144">
    <property type="entry name" value="Beta-lactamase"/>
    <property type="match status" value="1"/>
</dbReference>
<dbReference type="PROSITE" id="PS51257">
    <property type="entry name" value="PROKAR_LIPOPROTEIN"/>
    <property type="match status" value="1"/>
</dbReference>
<proteinExistence type="predicted"/>
<accession>A0A504J511</accession>
<organism evidence="2 3">
    <name type="scientific">Aquimarina algicola</name>
    <dbReference type="NCBI Taxonomy" id="2589995"/>
    <lineage>
        <taxon>Bacteria</taxon>
        <taxon>Pseudomonadati</taxon>
        <taxon>Bacteroidota</taxon>
        <taxon>Flavobacteriia</taxon>
        <taxon>Flavobacteriales</taxon>
        <taxon>Flavobacteriaceae</taxon>
        <taxon>Aquimarina</taxon>
    </lineage>
</organism>
<dbReference type="PANTHER" id="PTHR46825:SF9">
    <property type="entry name" value="BETA-LACTAMASE-RELATED DOMAIN-CONTAINING PROTEIN"/>
    <property type="match status" value="1"/>
</dbReference>
<name>A0A504J511_9FLAO</name>
<protein>
    <submittedName>
        <fullName evidence="2">Beta-lactamase family protein</fullName>
    </submittedName>
</protein>
<sequence length="493" mass="56282">MRYQNITLYFVLLFIVLSCSQPKKSEKTIDTSIFEEEIQQLKAYFKIPGMAVLVKKKDEIIYEEYLGKSDVKNNIDVDTITLFPIASLTKVFTSITILKLAEEHKVLLEDSLTKYFPKLALGDSVKLKHVLSHTSQGTPGKNFYYNYRFGALTRVIAETSDSTFDEAVHKNIIDPLSLRHTFLLNDSTQLKTRKEPFAQPYIFEEQIKDGFVDYGASASAGIVSTARDLAVLDNALDQNLLISEASKNLMFTPFQSHLPYGYGIFSETFNNTKLIWAYGQYDCYSSLFLKVPTHDLTLILLANNNLMSDPARLIYSNATSSLFVMSFLKNFAFEQSSLPLFETEQTSTDTIPSVIMREKLRAQALAASFMARFDTDEMKTSTALLQRIFSEYPNYLEYADLTLLHNLSFLKEVALHKDLGTFNEFDPQIEAIGKMLLQKDADNPYANYYLGGFYDKKGDTVQAKTHYERIINAKNFSRNWYTAEAQNWLDTNK</sequence>
<evidence type="ECO:0000313" key="2">
    <source>
        <dbReference type="EMBL" id="TPN82998.1"/>
    </source>
</evidence>
<reference evidence="2 3" key="1">
    <citation type="submission" date="2019-06" db="EMBL/GenBank/DDBJ databases">
        <authorList>
            <person name="Meng X."/>
        </authorList>
    </citation>
    <scope>NUCLEOTIDE SEQUENCE [LARGE SCALE GENOMIC DNA]</scope>
    <source>
        <strain evidence="2 3">M625</strain>
    </source>
</reference>
<dbReference type="InterPro" id="IPR001466">
    <property type="entry name" value="Beta-lactam-related"/>
</dbReference>
<evidence type="ECO:0000259" key="1">
    <source>
        <dbReference type="Pfam" id="PF00144"/>
    </source>
</evidence>